<evidence type="ECO:0000313" key="1">
    <source>
        <dbReference type="EMBL" id="KAL0936052.1"/>
    </source>
</evidence>
<name>A0ACC3YW86_COLTU</name>
<accession>A0ACC3YW86</accession>
<reference evidence="1 2" key="1">
    <citation type="journal article" date="2020" name="Phytopathology">
        <title>Genome Sequence Resources of Colletotrichum truncatum, C. plurivorum, C. musicola, and C. sojae: Four Species Pathogenic to Soybean (Glycine max).</title>
        <authorList>
            <person name="Rogerio F."/>
            <person name="Boufleur T.R."/>
            <person name="Ciampi-Guillardi M."/>
            <person name="Sukno S.A."/>
            <person name="Thon M.R."/>
            <person name="Massola Junior N.S."/>
            <person name="Baroncelli R."/>
        </authorList>
    </citation>
    <scope>NUCLEOTIDE SEQUENCE [LARGE SCALE GENOMIC DNA]</scope>
    <source>
        <strain evidence="1 2">CMES1059</strain>
    </source>
</reference>
<keyword evidence="2" id="KW-1185">Reference proteome</keyword>
<gene>
    <name evidence="1" type="ORF">CTRU02_208267</name>
</gene>
<comment type="caution">
    <text evidence="1">The sequence shown here is derived from an EMBL/GenBank/DDBJ whole genome shotgun (WGS) entry which is preliminary data.</text>
</comment>
<proteinExistence type="predicted"/>
<protein>
    <submittedName>
        <fullName evidence="1">Uncharacterized protein</fullName>
    </submittedName>
</protein>
<dbReference type="Proteomes" id="UP000805649">
    <property type="component" value="Unassembled WGS sequence"/>
</dbReference>
<evidence type="ECO:0000313" key="2">
    <source>
        <dbReference type="Proteomes" id="UP000805649"/>
    </source>
</evidence>
<organism evidence="1 2">
    <name type="scientific">Colletotrichum truncatum</name>
    <name type="common">Anthracnose fungus</name>
    <name type="synonym">Colletotrichum capsici</name>
    <dbReference type="NCBI Taxonomy" id="5467"/>
    <lineage>
        <taxon>Eukaryota</taxon>
        <taxon>Fungi</taxon>
        <taxon>Dikarya</taxon>
        <taxon>Ascomycota</taxon>
        <taxon>Pezizomycotina</taxon>
        <taxon>Sordariomycetes</taxon>
        <taxon>Hypocreomycetidae</taxon>
        <taxon>Glomerellales</taxon>
        <taxon>Glomerellaceae</taxon>
        <taxon>Colletotrichum</taxon>
        <taxon>Colletotrichum truncatum species complex</taxon>
    </lineage>
</organism>
<dbReference type="EMBL" id="VUJX02000005">
    <property type="protein sequence ID" value="KAL0936052.1"/>
    <property type="molecule type" value="Genomic_DNA"/>
</dbReference>
<sequence length="130" mass="13868">MITSNLSVLSSIKMQLQTLLALLVPTTGALAAFTCARAPTQVSTSTTISGPCLYGDSTRCVRGSVGIWFSPPNGNKGGVLRIRNDEHGVRKVVAVVGDKGTASFWINGGDECVTNLKMNSVDKYFIFRNV</sequence>